<proteinExistence type="predicted"/>
<feature type="domain" description="Glycosyltransferase 2-like" evidence="1">
    <location>
        <begin position="11"/>
        <end position="167"/>
    </location>
</feature>
<gene>
    <name evidence="2" type="primary">kfoC</name>
    <name evidence="2" type="ORF">NO713_02380</name>
</gene>
<dbReference type="InterPro" id="IPR029044">
    <property type="entry name" value="Nucleotide-diphossugar_trans"/>
</dbReference>
<dbReference type="InterPro" id="IPR050834">
    <property type="entry name" value="Glycosyltransf_2"/>
</dbReference>
<reference evidence="2" key="1">
    <citation type="submission" date="2020-09" db="EMBL/GenBank/DDBJ databases">
        <authorList>
            <person name="Blom J."/>
        </authorList>
    </citation>
    <scope>NUCLEOTIDE SEQUENCE</scope>
    <source>
        <strain evidence="2">No.713</strain>
    </source>
</reference>
<dbReference type="CDD" id="cd00761">
    <property type="entry name" value="Glyco_tranf_GTA_type"/>
    <property type="match status" value="1"/>
</dbReference>
<keyword evidence="2" id="KW-0808">Transferase</keyword>
<evidence type="ECO:0000313" key="2">
    <source>
        <dbReference type="EMBL" id="CAD5948206.1"/>
    </source>
</evidence>
<organism evidence="2 3">
    <name type="scientific">Planktothrix pseudagardhii</name>
    <dbReference type="NCBI Taxonomy" id="132604"/>
    <lineage>
        <taxon>Bacteria</taxon>
        <taxon>Bacillati</taxon>
        <taxon>Cyanobacteriota</taxon>
        <taxon>Cyanophyceae</taxon>
        <taxon>Oscillatoriophycideae</taxon>
        <taxon>Oscillatoriales</taxon>
        <taxon>Microcoleaceae</taxon>
        <taxon>Planktothrix</taxon>
    </lineage>
</organism>
<evidence type="ECO:0000259" key="1">
    <source>
        <dbReference type="Pfam" id="PF00535"/>
    </source>
</evidence>
<name>A0A9W4CK94_9CYAN</name>
<dbReference type="Gene3D" id="3.90.550.10">
    <property type="entry name" value="Spore Coat Polysaccharide Biosynthesis Protein SpsA, Chain A"/>
    <property type="match status" value="1"/>
</dbReference>
<keyword evidence="2" id="KW-0328">Glycosyltransferase</keyword>
<dbReference type="EMBL" id="LR882967">
    <property type="protein sequence ID" value="CAD5948206.1"/>
    <property type="molecule type" value="Genomic_DNA"/>
</dbReference>
<dbReference type="GO" id="GO:0047238">
    <property type="term" value="F:glucuronosyl-N-acetylgalactosaminyl-proteoglycan 4-beta-N-acetylgalactosaminyltransferase activity"/>
    <property type="evidence" value="ECO:0007669"/>
    <property type="project" value="UniProtKB-EC"/>
</dbReference>
<dbReference type="KEGG" id="ppsu:NO713_02380"/>
<dbReference type="PANTHER" id="PTHR43685:SF11">
    <property type="entry name" value="GLYCOSYLTRANSFERASE TAGX-RELATED"/>
    <property type="match status" value="1"/>
</dbReference>
<sequence length="344" mass="39882">MSNSLETPQISIVIPAYNCDRYIGQAIESILNQTYSAYEIIVVDDGSQDNTREALQPYSQQIHYVYQQNQGVSVARNHGLNLARGEFIVFLDGDDTFLPDKLTTQLAVFEAQPRLGLVQSGWRRVNQQGETLMDATPWDYVPELNLEMWLRWKPLGTMGTLMFRRDWLLKVAGFERGLAHGEDVDLILRLALLGCESAWLRQSTVCYRQHDRNTMRDGISQAKSINYVLDKFFNLPNIPLEIRLIENWVRYSTLVWSSWYLYYTGFPLEMAEYLQKAWQYTPFLAVETLTNWTESFVHYSNSLGQPLSVNQLCSLPEWQNLTTWVLQQTIQQRSQPLEAGIKLF</sequence>
<dbReference type="Proteomes" id="UP001153719">
    <property type="component" value="Chromosome"/>
</dbReference>
<dbReference type="AlphaFoldDB" id="A0A9W4CK94"/>
<protein>
    <submittedName>
        <fullName evidence="2">Chondroitin synthase</fullName>
        <ecNumber evidence="2">2.4.1.175</ecNumber>
    </submittedName>
</protein>
<dbReference type="SUPFAM" id="SSF53448">
    <property type="entry name" value="Nucleotide-diphospho-sugar transferases"/>
    <property type="match status" value="1"/>
</dbReference>
<dbReference type="PANTHER" id="PTHR43685">
    <property type="entry name" value="GLYCOSYLTRANSFERASE"/>
    <property type="match status" value="1"/>
</dbReference>
<dbReference type="InterPro" id="IPR001173">
    <property type="entry name" value="Glyco_trans_2-like"/>
</dbReference>
<dbReference type="EC" id="2.4.1.175" evidence="2"/>
<evidence type="ECO:0000313" key="3">
    <source>
        <dbReference type="Proteomes" id="UP001153719"/>
    </source>
</evidence>
<keyword evidence="3" id="KW-1185">Reference proteome</keyword>
<accession>A0A9W4CK94</accession>
<dbReference type="Pfam" id="PF00535">
    <property type="entry name" value="Glycos_transf_2"/>
    <property type="match status" value="1"/>
</dbReference>
<dbReference type="RefSeq" id="WP_254173787.1">
    <property type="nucleotide sequence ID" value="NZ_LR882967.1"/>
</dbReference>